<gene>
    <name evidence="1" type="ORF">B7H23_10550</name>
</gene>
<sequence>MALHSIFDPRDVHPVDVIESVANDNRWSFERTTDDEIAISVAGQWADYHVSYSWLDEHEALHLACAFDMTVTRPRQSEITRLLSIINEQLLFGHFDLWESEGAVMFRHSLILPGGLEPTALQVERLLAASLESCEAYFQAFHFVVEGSRAEDAMAAAIFETFGTA</sequence>
<evidence type="ECO:0000313" key="2">
    <source>
        <dbReference type="Proteomes" id="UP000215405"/>
    </source>
</evidence>
<dbReference type="EMBL" id="NBYO01000002">
    <property type="protein sequence ID" value="OXT00542.1"/>
    <property type="molecule type" value="Genomic_DNA"/>
</dbReference>
<reference evidence="2" key="1">
    <citation type="journal article" date="2017" name="Int. J. Syst. Evol. Microbiol.">
        <title>Notoacmeibacter marinus gen. nov., sp. nov., isolated from the gut of a limpet and proposal of Notoacmeibacteraceae fam. nov. in the order Rhizobiales of the class Alphaproteobacteria.</title>
        <authorList>
            <person name="Huang Z."/>
            <person name="Guo F."/>
            <person name="Lai Q."/>
        </authorList>
    </citation>
    <scope>NUCLEOTIDE SEQUENCE [LARGE SCALE GENOMIC DNA]</scope>
    <source>
        <strain evidence="2">XMTR2A4</strain>
    </source>
</reference>
<comment type="caution">
    <text evidence="1">The sequence shown here is derived from an EMBL/GenBank/DDBJ whole genome shotgun (WGS) entry which is preliminary data.</text>
</comment>
<evidence type="ECO:0000313" key="1">
    <source>
        <dbReference type="EMBL" id="OXT00542.1"/>
    </source>
</evidence>
<name>A0A231UXD6_9HYPH</name>
<proteinExistence type="predicted"/>
<dbReference type="CDD" id="cd17033">
    <property type="entry name" value="DR1245-like"/>
    <property type="match status" value="1"/>
</dbReference>
<protein>
    <recommendedName>
        <fullName evidence="3">Diacylglyceryl transferase</fullName>
    </recommendedName>
</protein>
<dbReference type="OrthoDB" id="9792176at2"/>
<dbReference type="Proteomes" id="UP000215405">
    <property type="component" value="Unassembled WGS sequence"/>
</dbReference>
<dbReference type="InterPro" id="IPR019660">
    <property type="entry name" value="Put_sensory_transdc_reg_YbjN"/>
</dbReference>
<dbReference type="Pfam" id="PF10722">
    <property type="entry name" value="YbjN"/>
    <property type="match status" value="1"/>
</dbReference>
<accession>A0A231UXD6</accession>
<evidence type="ECO:0008006" key="3">
    <source>
        <dbReference type="Google" id="ProtNLM"/>
    </source>
</evidence>
<organism evidence="1 2">
    <name type="scientific">Notoacmeibacter marinus</name>
    <dbReference type="NCBI Taxonomy" id="1876515"/>
    <lineage>
        <taxon>Bacteria</taxon>
        <taxon>Pseudomonadati</taxon>
        <taxon>Pseudomonadota</taxon>
        <taxon>Alphaproteobacteria</taxon>
        <taxon>Hyphomicrobiales</taxon>
        <taxon>Notoacmeibacteraceae</taxon>
        <taxon>Notoacmeibacter</taxon>
    </lineage>
</organism>
<keyword evidence="2" id="KW-1185">Reference proteome</keyword>
<dbReference type="RefSeq" id="WP_094077368.1">
    <property type="nucleotide sequence ID" value="NZ_NBYO01000002.1"/>
</dbReference>
<dbReference type="AlphaFoldDB" id="A0A231UXD6"/>